<keyword evidence="7" id="KW-0406">Ion transport</keyword>
<feature type="compositionally biased region" description="Basic and acidic residues" evidence="10">
    <location>
        <begin position="19"/>
        <end position="31"/>
    </location>
</feature>
<evidence type="ECO:0000256" key="10">
    <source>
        <dbReference type="SAM" id="MobiDB-lite"/>
    </source>
</evidence>
<evidence type="ECO:0000259" key="12">
    <source>
        <dbReference type="Pfam" id="PF00520"/>
    </source>
</evidence>
<name>A0ABP0R0Y4_9DINO</name>
<evidence type="ECO:0000313" key="13">
    <source>
        <dbReference type="EMBL" id="CAK9094201.1"/>
    </source>
</evidence>
<keyword evidence="9" id="KW-0407">Ion channel</keyword>
<feature type="transmembrane region" description="Helical" evidence="11">
    <location>
        <begin position="212"/>
        <end position="242"/>
    </location>
</feature>
<sequence length="678" mass="77626">MAPKKGRSVQLAMEEATSEEVRRADSQEPLRDATSSGAGASPVDMAVIWVKKAAKGSTQWTDIGTKRQLSHYKFRKRLKPLTVLIKFLYLGLAFVEVPSWCLVKDYCLEKDGIYSWKILQLPFQVSNGIDIFCLLYLAHHFGNRHRSLGFASKTKCWHLARCFLVVLALVDCAVAIFNRVGIVPGAFRVCRVCRPLILMCATKFLRRTLNRLWLAFVDFWTVLASLALCVIFFVWLGIVIFARTKDHEGENHFDEWSQSAASLWILFTTANFPDVMVDSYTNVRMSFFFFFFYLVISLYLLNNILLAAVYDAYKDQLRNQLQTFYRKQSYSIDRAFQLLADHSAPPGLNTRHARAGPNELAERDPELVHVLSDPQIYIPLRPLPEASSTTWGRRLRFLFQKGIAWRHRRLPWWMVVDFVVFLEIALAFGQTCIFVSPVGGKFNDQPLAPRSIWFRLLSLTTGFVFVNMILQIVTFGLDRFWNRRRLRHRFDLLSISALCGLEIASCCFSSPPDYLLRTLLVLHISRGICLTEHVPPLRYLAAMVAHLVPVYSQLGLLLFLVYYIFATVGVQLFGGLIDVHNPNLDHTGFAEAQYWPLNFNDFLSALVTLFCLMVVNNWYVVADGFMAVTSNYSAIFFVCFFVSVNLVVLNILMTLILESLLDVKRWETGTQEAEPLPK</sequence>
<comment type="subcellular location">
    <subcellularLocation>
        <location evidence="1">Membrane</location>
        <topology evidence="1">Multi-pass membrane protein</topology>
    </subcellularLocation>
</comment>
<feature type="region of interest" description="Disordered" evidence="10">
    <location>
        <begin position="1"/>
        <end position="38"/>
    </location>
</feature>
<protein>
    <submittedName>
        <fullName evidence="13">Two pore calcium channel protein 1 (Calcium channel protein 1) (AtCCH1) (Fatty acid oxygenation up-regulated protein 2) (Voltage-dependent calcium channel protein TPC1) (AtTPC1)</fullName>
    </submittedName>
</protein>
<proteinExistence type="predicted"/>
<feature type="domain" description="Ion transport" evidence="12">
    <location>
        <begin position="441"/>
        <end position="660"/>
    </location>
</feature>
<dbReference type="Gene3D" id="1.10.287.70">
    <property type="match status" value="2"/>
</dbReference>
<keyword evidence="14" id="KW-1185">Reference proteome</keyword>
<feature type="transmembrane region" description="Helical" evidence="11">
    <location>
        <begin position="159"/>
        <end position="180"/>
    </location>
</feature>
<keyword evidence="3 11" id="KW-0812">Transmembrane</keyword>
<keyword evidence="5" id="KW-0106">Calcium</keyword>
<keyword evidence="2" id="KW-0813">Transport</keyword>
<feature type="transmembrane region" description="Helical" evidence="11">
    <location>
        <begin position="556"/>
        <end position="577"/>
    </location>
</feature>
<feature type="transmembrane region" description="Helical" evidence="11">
    <location>
        <begin position="634"/>
        <end position="657"/>
    </location>
</feature>
<evidence type="ECO:0000256" key="4">
    <source>
        <dbReference type="ARBA" id="ARBA00022737"/>
    </source>
</evidence>
<feature type="domain" description="Ion transport" evidence="12">
    <location>
        <begin position="128"/>
        <end position="316"/>
    </location>
</feature>
<dbReference type="EMBL" id="CAXAMM010040585">
    <property type="protein sequence ID" value="CAK9094201.1"/>
    <property type="molecule type" value="Genomic_DNA"/>
</dbReference>
<evidence type="ECO:0000256" key="11">
    <source>
        <dbReference type="SAM" id="Phobius"/>
    </source>
</evidence>
<evidence type="ECO:0000256" key="5">
    <source>
        <dbReference type="ARBA" id="ARBA00022837"/>
    </source>
</evidence>
<dbReference type="InterPro" id="IPR005821">
    <property type="entry name" value="Ion_trans_dom"/>
</dbReference>
<accession>A0ABP0R0Y4</accession>
<evidence type="ECO:0000256" key="2">
    <source>
        <dbReference type="ARBA" id="ARBA00022448"/>
    </source>
</evidence>
<feature type="transmembrane region" description="Helical" evidence="11">
    <location>
        <begin position="602"/>
        <end position="622"/>
    </location>
</feature>
<dbReference type="SUPFAM" id="SSF81324">
    <property type="entry name" value="Voltage-gated potassium channels"/>
    <property type="match status" value="2"/>
</dbReference>
<dbReference type="PANTHER" id="PTHR46988">
    <property type="entry name" value="TWO PORE CALCIUM CHANNEL PROTEIN 1"/>
    <property type="match status" value="1"/>
</dbReference>
<evidence type="ECO:0000256" key="6">
    <source>
        <dbReference type="ARBA" id="ARBA00022989"/>
    </source>
</evidence>
<feature type="transmembrane region" description="Helical" evidence="11">
    <location>
        <begin position="456"/>
        <end position="477"/>
    </location>
</feature>
<feature type="transmembrane region" description="Helical" evidence="11">
    <location>
        <begin position="118"/>
        <end position="138"/>
    </location>
</feature>
<feature type="transmembrane region" description="Helical" evidence="11">
    <location>
        <begin position="287"/>
        <end position="310"/>
    </location>
</feature>
<dbReference type="InterPro" id="IPR044581">
    <property type="entry name" value="TPC1_plant"/>
</dbReference>
<feature type="transmembrane region" description="Helical" evidence="11">
    <location>
        <begin position="410"/>
        <end position="436"/>
    </location>
</feature>
<reference evidence="13 14" key="1">
    <citation type="submission" date="2024-02" db="EMBL/GenBank/DDBJ databases">
        <authorList>
            <person name="Chen Y."/>
            <person name="Shah S."/>
            <person name="Dougan E. K."/>
            <person name="Thang M."/>
            <person name="Chan C."/>
        </authorList>
    </citation>
    <scope>NUCLEOTIDE SEQUENCE [LARGE SCALE GENOMIC DNA]</scope>
</reference>
<dbReference type="PANTHER" id="PTHR46988:SF2">
    <property type="entry name" value="TWO PORE CALCIUM CHANNEL PROTEIN 1"/>
    <property type="match status" value="1"/>
</dbReference>
<evidence type="ECO:0000313" key="14">
    <source>
        <dbReference type="Proteomes" id="UP001642464"/>
    </source>
</evidence>
<evidence type="ECO:0000256" key="8">
    <source>
        <dbReference type="ARBA" id="ARBA00023136"/>
    </source>
</evidence>
<keyword evidence="8 11" id="KW-0472">Membrane</keyword>
<gene>
    <name evidence="13" type="ORF">SCF082_LOCUS44286</name>
</gene>
<comment type="caution">
    <text evidence="13">The sequence shown here is derived from an EMBL/GenBank/DDBJ whole genome shotgun (WGS) entry which is preliminary data.</text>
</comment>
<evidence type="ECO:0000256" key="7">
    <source>
        <dbReference type="ARBA" id="ARBA00023065"/>
    </source>
</evidence>
<keyword evidence="6 11" id="KW-1133">Transmembrane helix</keyword>
<evidence type="ECO:0000256" key="9">
    <source>
        <dbReference type="ARBA" id="ARBA00023303"/>
    </source>
</evidence>
<feature type="transmembrane region" description="Helical" evidence="11">
    <location>
        <begin position="81"/>
        <end position="98"/>
    </location>
</feature>
<evidence type="ECO:0000256" key="1">
    <source>
        <dbReference type="ARBA" id="ARBA00004141"/>
    </source>
</evidence>
<keyword evidence="4" id="KW-0677">Repeat</keyword>
<evidence type="ECO:0000256" key="3">
    <source>
        <dbReference type="ARBA" id="ARBA00022692"/>
    </source>
</evidence>
<organism evidence="13 14">
    <name type="scientific">Durusdinium trenchii</name>
    <dbReference type="NCBI Taxonomy" id="1381693"/>
    <lineage>
        <taxon>Eukaryota</taxon>
        <taxon>Sar</taxon>
        <taxon>Alveolata</taxon>
        <taxon>Dinophyceae</taxon>
        <taxon>Suessiales</taxon>
        <taxon>Symbiodiniaceae</taxon>
        <taxon>Durusdinium</taxon>
    </lineage>
</organism>
<dbReference type="Pfam" id="PF00520">
    <property type="entry name" value="Ion_trans"/>
    <property type="match status" value="2"/>
</dbReference>
<dbReference type="Proteomes" id="UP001642464">
    <property type="component" value="Unassembled WGS sequence"/>
</dbReference>